<gene>
    <name evidence="1" type="ORF">AM2010_2353</name>
</gene>
<evidence type="ECO:0008006" key="3">
    <source>
        <dbReference type="Google" id="ProtNLM"/>
    </source>
</evidence>
<accession>A0A0G3XCT3</accession>
<evidence type="ECO:0000313" key="1">
    <source>
        <dbReference type="EMBL" id="AKM08409.1"/>
    </source>
</evidence>
<dbReference type="KEGG" id="amx:AM2010_2353"/>
<proteinExistence type="predicted"/>
<sequence length="34" mass="3771">MKHVATLLLACLLVAGCNGRTEEPSYFEYAPPLY</sequence>
<dbReference type="AlphaFoldDB" id="A0A0G3XCT3"/>
<reference evidence="1 2" key="1">
    <citation type="submission" date="2015-06" db="EMBL/GenBank/DDBJ databases">
        <authorList>
            <person name="Kim K.M."/>
        </authorList>
    </citation>
    <scope>NUCLEOTIDE SEQUENCE [LARGE SCALE GENOMIC DNA]</scope>
    <source>
        <strain evidence="1 2">KCTC 22370</strain>
    </source>
</reference>
<dbReference type="STRING" id="543877.AM2010_2353"/>
<dbReference type="EMBL" id="CP011805">
    <property type="protein sequence ID" value="AKM08409.1"/>
    <property type="molecule type" value="Genomic_DNA"/>
</dbReference>
<name>A0A0G3XCT3_9SPHN</name>
<organism evidence="1 2">
    <name type="scientific">Pelagerythrobacter marensis</name>
    <dbReference type="NCBI Taxonomy" id="543877"/>
    <lineage>
        <taxon>Bacteria</taxon>
        <taxon>Pseudomonadati</taxon>
        <taxon>Pseudomonadota</taxon>
        <taxon>Alphaproteobacteria</taxon>
        <taxon>Sphingomonadales</taxon>
        <taxon>Erythrobacteraceae</taxon>
        <taxon>Pelagerythrobacter</taxon>
    </lineage>
</organism>
<protein>
    <recommendedName>
        <fullName evidence="3">Lipoprotein</fullName>
    </recommendedName>
</protein>
<evidence type="ECO:0000313" key="2">
    <source>
        <dbReference type="Proteomes" id="UP000037643"/>
    </source>
</evidence>
<dbReference type="PROSITE" id="PS51257">
    <property type="entry name" value="PROKAR_LIPOPROTEIN"/>
    <property type="match status" value="1"/>
</dbReference>
<keyword evidence="2" id="KW-1185">Reference proteome</keyword>
<dbReference type="Proteomes" id="UP000037643">
    <property type="component" value="Chromosome"/>
</dbReference>